<feature type="compositionally biased region" description="Low complexity" evidence="3">
    <location>
        <begin position="73"/>
        <end position="92"/>
    </location>
</feature>
<dbReference type="Gene3D" id="1.20.920.10">
    <property type="entry name" value="Bromodomain-like"/>
    <property type="match status" value="1"/>
</dbReference>
<feature type="compositionally biased region" description="Basic and acidic residues" evidence="3">
    <location>
        <begin position="759"/>
        <end position="779"/>
    </location>
</feature>
<dbReference type="OrthoDB" id="115879at2759"/>
<keyword evidence="6" id="KW-1185">Reference proteome</keyword>
<feature type="compositionally biased region" description="Pro residues" evidence="3">
    <location>
        <begin position="782"/>
        <end position="791"/>
    </location>
</feature>
<evidence type="ECO:0000313" key="6">
    <source>
        <dbReference type="Proteomes" id="UP000198211"/>
    </source>
</evidence>
<reference evidence="6" key="1">
    <citation type="submission" date="2017-03" db="EMBL/GenBank/DDBJ databases">
        <title>Phytopthora megakarya and P. palmivora, two closely related causual agents of cacao black pod achieved similar genome size and gene model numbers by different mechanisms.</title>
        <authorList>
            <person name="Ali S."/>
            <person name="Shao J."/>
            <person name="Larry D.J."/>
            <person name="Kronmiller B."/>
            <person name="Shen D."/>
            <person name="Strem M.D."/>
            <person name="Melnick R.L."/>
            <person name="Guiltinan M.J."/>
            <person name="Tyler B.M."/>
            <person name="Meinhardt L.W."/>
            <person name="Bailey B.A."/>
        </authorList>
    </citation>
    <scope>NUCLEOTIDE SEQUENCE [LARGE SCALE GENOMIC DNA]</scope>
    <source>
        <strain evidence="6">zdho120</strain>
    </source>
</reference>
<dbReference type="SUPFAM" id="SSF47370">
    <property type="entry name" value="Bromodomain"/>
    <property type="match status" value="1"/>
</dbReference>
<feature type="compositionally biased region" description="Basic and acidic residues" evidence="3">
    <location>
        <begin position="498"/>
        <end position="507"/>
    </location>
</feature>
<feature type="compositionally biased region" description="Acidic residues" evidence="3">
    <location>
        <begin position="815"/>
        <end position="844"/>
    </location>
</feature>
<feature type="compositionally biased region" description="Polar residues" evidence="3">
    <location>
        <begin position="528"/>
        <end position="544"/>
    </location>
</feature>
<comment type="caution">
    <text evidence="5">The sequence shown here is derived from an EMBL/GenBank/DDBJ whole genome shotgun (WGS) entry which is preliminary data.</text>
</comment>
<dbReference type="PANTHER" id="PTHR33906:SF1">
    <property type="entry name" value="INTRAFLAGELLAR TRANSPORT PROTEIN 25 HOMOLOG"/>
    <property type="match status" value="1"/>
</dbReference>
<dbReference type="InterPro" id="IPR001487">
    <property type="entry name" value="Bromodomain"/>
</dbReference>
<dbReference type="EMBL" id="NBNE01000123">
    <property type="protein sequence ID" value="OWZ22609.1"/>
    <property type="molecule type" value="Genomic_DNA"/>
</dbReference>
<protein>
    <recommendedName>
        <fullName evidence="4">Bromo domain-containing protein</fullName>
    </recommendedName>
</protein>
<dbReference type="InterPro" id="IPR033558">
    <property type="entry name" value="IFT25"/>
</dbReference>
<dbReference type="PROSITE" id="PS50014">
    <property type="entry name" value="BROMODOMAIN_2"/>
    <property type="match status" value="1"/>
</dbReference>
<evidence type="ECO:0000259" key="4">
    <source>
        <dbReference type="PROSITE" id="PS50014"/>
    </source>
</evidence>
<dbReference type="SMART" id="SM00297">
    <property type="entry name" value="BROMO"/>
    <property type="match status" value="1"/>
</dbReference>
<feature type="region of interest" description="Disordered" evidence="3">
    <location>
        <begin position="130"/>
        <end position="169"/>
    </location>
</feature>
<gene>
    <name evidence="5" type="ORF">PHMEG_0002658</name>
</gene>
<sequence>MYHGAARDRGDKKRQRLTPPPNEVWMEAIMSKGKTPDGYIPASAVATGAVATSSAAAWQGRARAPPDWEATPQASMAQGSMQQQQYSTSGYQGRTVERSTSYQGRKNDGYQGRSMNANYQGRMDGSYQGRSMEAATGYPGRASASNDPARAANGAPAYQGRTGPSSAAYQGRTDTAATYQGRMTDNAAYQGRMTDSSAAYQGRMTDNSAAYQGSRAMDGAMGYQARAMAAATGYAGQAPDGAGPYQGRSAQSSASFQGRPMDGSGSGGVESMLREQVNLDEAVLQDAFSVAMEDLIPERAANFLAKGLCHLCGGLSDNHFVPVVNFCPHAEENHSLCREHLRSVYRVRMEALFVGRNGSAPNRRLLRCLVCTSGCPCTGCTTTKVKEVQKYKRYLLETLRRSGQGAVPAAKGDHAAEIVAATPLAEGRPPYGNTQSISAQSISGNDDPRYQQYPTSPAEGRPPVQPERFTIRNKEAENPYEGGGQMQPQQSEYGQYPADERNNRDGHSLSMQSQSKTPAQYQADGRTNHSLSMQAQSKSPTQQPVPKRAAKDTPIENAQAANPHVARAADPRVAMTASPQVHPGSVDSPSAVTVMNCAESEKSLVQALRSLNQGVSPPSSTAMNISNPSTNGIAPRIENSSSAPGSDAQDSDDTEGSPRIYIRDRRRPADDSPYQDQSSVGSGRSSFGGLSVEENQTRKRKASGSDAEDIPPPRNSGGLSLSRDDSRVAAAARNESSIKERNAEDKRHHQSGASSMLKAKPDVHGKHILPKADIKEKHSAPNMPPPPPPHRGPGRPRKVHPDSATSKKTPPELKQDEEETEDEVYREEEDDQDENEDDGSESELDTNLDFCECLHMTENDLPEGDWQCDECKKPSRFDGYSTAVAAEHGLLDRCLKIVECLKSHPFSKPFLTPVENVPMYTRVVKQPMDLSRIEIKLKKGAYIVDSNTVASGVKELDHTHFANDIRLMWSNCKLFNDDGSGITRAADILSAGFERLYKESIAPPLTS</sequence>
<dbReference type="GO" id="GO:0005929">
    <property type="term" value="C:cilium"/>
    <property type="evidence" value="ECO:0007669"/>
    <property type="project" value="TreeGrafter"/>
</dbReference>
<feature type="region of interest" description="Disordered" evidence="3">
    <location>
        <begin position="1"/>
        <end position="22"/>
    </location>
</feature>
<accession>A0A225X016</accession>
<dbReference type="Proteomes" id="UP000198211">
    <property type="component" value="Unassembled WGS sequence"/>
</dbReference>
<dbReference type="PRINTS" id="PR00503">
    <property type="entry name" value="BROMODOMAIN"/>
</dbReference>
<feature type="region of interest" description="Disordered" evidence="3">
    <location>
        <begin position="65"/>
        <end position="118"/>
    </location>
</feature>
<feature type="compositionally biased region" description="Low complexity" evidence="3">
    <location>
        <begin position="678"/>
        <end position="691"/>
    </location>
</feature>
<dbReference type="InterPro" id="IPR036427">
    <property type="entry name" value="Bromodomain-like_sf"/>
</dbReference>
<keyword evidence="1 2" id="KW-0103">Bromodomain</keyword>
<name>A0A225X016_9STRA</name>
<dbReference type="GO" id="GO:0030992">
    <property type="term" value="C:intraciliary transport particle B"/>
    <property type="evidence" value="ECO:0007669"/>
    <property type="project" value="InterPro"/>
</dbReference>
<evidence type="ECO:0000256" key="3">
    <source>
        <dbReference type="SAM" id="MobiDB-lite"/>
    </source>
</evidence>
<feature type="compositionally biased region" description="Basic and acidic residues" evidence="3">
    <location>
        <begin position="661"/>
        <end position="670"/>
    </location>
</feature>
<feature type="domain" description="Bromo" evidence="4">
    <location>
        <begin position="902"/>
        <end position="983"/>
    </location>
</feature>
<feature type="compositionally biased region" description="Polar residues" evidence="3">
    <location>
        <begin position="432"/>
        <end position="444"/>
    </location>
</feature>
<feature type="region of interest" description="Disordered" evidence="3">
    <location>
        <begin position="423"/>
        <end position="594"/>
    </location>
</feature>
<dbReference type="STRING" id="4795.A0A225X016"/>
<evidence type="ECO:0000256" key="2">
    <source>
        <dbReference type="PROSITE-ProRule" id="PRU00035"/>
    </source>
</evidence>
<feature type="compositionally biased region" description="Basic and acidic residues" evidence="3">
    <location>
        <begin position="1"/>
        <end position="11"/>
    </location>
</feature>
<evidence type="ECO:0000256" key="1">
    <source>
        <dbReference type="ARBA" id="ARBA00023117"/>
    </source>
</evidence>
<dbReference type="PANTHER" id="PTHR33906">
    <property type="entry name" value="INTRAFLAGELLAR TRANSPORT PROTEIN 25 HOMOLOG"/>
    <property type="match status" value="1"/>
</dbReference>
<proteinExistence type="predicted"/>
<feature type="compositionally biased region" description="Polar residues" evidence="3">
    <location>
        <begin position="609"/>
        <end position="644"/>
    </location>
</feature>
<dbReference type="GO" id="GO:0042073">
    <property type="term" value="P:intraciliary transport"/>
    <property type="evidence" value="ECO:0007669"/>
    <property type="project" value="InterPro"/>
</dbReference>
<dbReference type="Pfam" id="PF00439">
    <property type="entry name" value="Bromodomain"/>
    <property type="match status" value="1"/>
</dbReference>
<dbReference type="AlphaFoldDB" id="A0A225X016"/>
<feature type="region of interest" description="Disordered" evidence="3">
    <location>
        <begin position="241"/>
        <end position="267"/>
    </location>
</feature>
<organism evidence="5 6">
    <name type="scientific">Phytophthora megakarya</name>
    <dbReference type="NCBI Taxonomy" id="4795"/>
    <lineage>
        <taxon>Eukaryota</taxon>
        <taxon>Sar</taxon>
        <taxon>Stramenopiles</taxon>
        <taxon>Oomycota</taxon>
        <taxon>Peronosporomycetes</taxon>
        <taxon>Peronosporales</taxon>
        <taxon>Peronosporaceae</taxon>
        <taxon>Phytophthora</taxon>
    </lineage>
</organism>
<evidence type="ECO:0000313" key="5">
    <source>
        <dbReference type="EMBL" id="OWZ22609.1"/>
    </source>
</evidence>
<feature type="compositionally biased region" description="Polar residues" evidence="3">
    <location>
        <begin position="509"/>
        <end position="520"/>
    </location>
</feature>
<feature type="region of interest" description="Disordered" evidence="3">
    <location>
        <begin position="608"/>
        <end position="844"/>
    </location>
</feature>
<feature type="compositionally biased region" description="Basic and acidic residues" evidence="3">
    <location>
        <begin position="736"/>
        <end position="747"/>
    </location>
</feature>